<dbReference type="PANTHER" id="PTHR31885:SF6">
    <property type="entry name" value="GH04784P"/>
    <property type="match status" value="1"/>
</dbReference>
<evidence type="ECO:0000256" key="3">
    <source>
        <dbReference type="ARBA" id="ARBA00022692"/>
    </source>
</evidence>
<comment type="caution">
    <text evidence="7">The sequence shown here is derived from an EMBL/GenBank/DDBJ whole genome shotgun (WGS) entry which is preliminary data.</text>
</comment>
<feature type="transmembrane region" description="Helical" evidence="6">
    <location>
        <begin position="76"/>
        <end position="96"/>
    </location>
</feature>
<evidence type="ECO:0000256" key="2">
    <source>
        <dbReference type="ARBA" id="ARBA00007375"/>
    </source>
</evidence>
<feature type="transmembrane region" description="Helical" evidence="6">
    <location>
        <begin position="164"/>
        <end position="185"/>
    </location>
</feature>
<evidence type="ECO:0000256" key="4">
    <source>
        <dbReference type="ARBA" id="ARBA00022989"/>
    </source>
</evidence>
<reference evidence="7 8" key="1">
    <citation type="submission" date="2016-08" db="EMBL/GenBank/DDBJ databases">
        <title>Draft genome of Amylibacter sp. strain 4G11.</title>
        <authorList>
            <person name="Wong S.-K."/>
            <person name="Hamasaki K."/>
            <person name="Yoshizawa S."/>
        </authorList>
    </citation>
    <scope>NUCLEOTIDE SEQUENCE [LARGE SCALE GENOMIC DNA]</scope>
    <source>
        <strain evidence="7 8">4G11</strain>
    </source>
</reference>
<name>A0A2G5K4N8_9RHOB</name>
<dbReference type="GO" id="GO:0016020">
    <property type="term" value="C:membrane"/>
    <property type="evidence" value="ECO:0007669"/>
    <property type="project" value="UniProtKB-SubCell"/>
</dbReference>
<feature type="transmembrane region" description="Helical" evidence="6">
    <location>
        <begin position="6"/>
        <end position="23"/>
    </location>
</feature>
<dbReference type="Pfam" id="PF07947">
    <property type="entry name" value="YhhN"/>
    <property type="match status" value="1"/>
</dbReference>
<evidence type="ECO:0000313" key="8">
    <source>
        <dbReference type="Proteomes" id="UP000231516"/>
    </source>
</evidence>
<keyword evidence="8" id="KW-1185">Reference proteome</keyword>
<dbReference type="OrthoDB" id="345840at2"/>
<feature type="transmembrane region" description="Helical" evidence="6">
    <location>
        <begin position="35"/>
        <end position="56"/>
    </location>
</feature>
<keyword evidence="5 6" id="KW-0472">Membrane</keyword>
<evidence type="ECO:0000256" key="1">
    <source>
        <dbReference type="ARBA" id="ARBA00004141"/>
    </source>
</evidence>
<proteinExistence type="inferred from homology"/>
<evidence type="ECO:0008006" key="9">
    <source>
        <dbReference type="Google" id="ProtNLM"/>
    </source>
</evidence>
<evidence type="ECO:0000256" key="6">
    <source>
        <dbReference type="SAM" id="Phobius"/>
    </source>
</evidence>
<dbReference type="AlphaFoldDB" id="A0A2G5K4N8"/>
<sequence>MDITILIGLSALLAVIQLLFFCYRENSFGKTLTKTSSILLLFVFAVLTKSPILFIIGLGLCAAGDYLLSRDGDKNFMLGVGAFALGHLFYAALFLTHPLPLFDIIGDGLGRQFLAAIIAIGALMGMILWSRTGELQFPVTIYVIIICIMGITSLKFLGLDRATIVLGVGLFMASDIILALEKFVLRDHSIWRSFTPFVVWATYWGAQFFLTFGVIYAYRIALI</sequence>
<dbReference type="InterPro" id="IPR012506">
    <property type="entry name" value="TMEM86B-like"/>
</dbReference>
<dbReference type="Proteomes" id="UP000231516">
    <property type="component" value="Unassembled WGS sequence"/>
</dbReference>
<organism evidence="7 8">
    <name type="scientific">Paramylibacter kogurei</name>
    <dbReference type="NCBI Taxonomy" id="1889778"/>
    <lineage>
        <taxon>Bacteria</taxon>
        <taxon>Pseudomonadati</taxon>
        <taxon>Pseudomonadota</taxon>
        <taxon>Alphaproteobacteria</taxon>
        <taxon>Rhodobacterales</taxon>
        <taxon>Paracoccaceae</taxon>
        <taxon>Paramylibacter</taxon>
    </lineage>
</organism>
<feature type="transmembrane region" description="Helical" evidence="6">
    <location>
        <begin position="108"/>
        <end position="129"/>
    </location>
</feature>
<protein>
    <recommendedName>
        <fullName evidence="9">Lysoplasmalogenase</fullName>
    </recommendedName>
</protein>
<comment type="subcellular location">
    <subcellularLocation>
        <location evidence="1">Membrane</location>
        <topology evidence="1">Multi-pass membrane protein</topology>
    </subcellularLocation>
</comment>
<comment type="similarity">
    <text evidence="2">Belongs to the TMEM86 family.</text>
</comment>
<keyword evidence="4 6" id="KW-1133">Transmembrane helix</keyword>
<keyword evidence="3 6" id="KW-0812">Transmembrane</keyword>
<evidence type="ECO:0000256" key="5">
    <source>
        <dbReference type="ARBA" id="ARBA00023136"/>
    </source>
</evidence>
<dbReference type="GO" id="GO:0016787">
    <property type="term" value="F:hydrolase activity"/>
    <property type="evidence" value="ECO:0007669"/>
    <property type="project" value="TreeGrafter"/>
</dbReference>
<feature type="transmembrane region" description="Helical" evidence="6">
    <location>
        <begin position="135"/>
        <end position="157"/>
    </location>
</feature>
<gene>
    <name evidence="7" type="ORF">BFP76_04645</name>
</gene>
<dbReference type="PANTHER" id="PTHR31885">
    <property type="entry name" value="GH04784P"/>
    <property type="match status" value="1"/>
</dbReference>
<dbReference type="EMBL" id="MDGM01000012">
    <property type="protein sequence ID" value="PIB24496.1"/>
    <property type="molecule type" value="Genomic_DNA"/>
</dbReference>
<accession>A0A2G5K4N8</accession>
<feature type="transmembrane region" description="Helical" evidence="6">
    <location>
        <begin position="197"/>
        <end position="218"/>
    </location>
</feature>
<dbReference type="RefSeq" id="WP_099592884.1">
    <property type="nucleotide sequence ID" value="NZ_MDGM01000012.1"/>
</dbReference>
<evidence type="ECO:0000313" key="7">
    <source>
        <dbReference type="EMBL" id="PIB24496.1"/>
    </source>
</evidence>